<sequence length="422" mass="46442">MSNRPDEITGDRQPMSALDRNKQATTALAVVARKLRLTTSQRGKLYASVGLRPRGIDKLMKALFIAAFVIFFALPNIASGLYYGLLASDQYMSETRFTVRTSEPMQAADQFGDMSGIPSAKIVQDTQIVANYIISRTMLERLEREADFIGRYSSDQADWLARLPEGETIEERLEYWESMVDVGISPSSGIITVQVRAFSAEDARAIVQEVVAASEALINDLNDRIWNDATASARAQVERATASLSQARQAFETARNESGILAVEETSTSLSALLTQLMGEKIELEGRMNAVSDNVSRDAPQMRVLAREIEAKDQQIAQLRSQIASTSGGGTTLADTSTVFSQLTLEQTIAEQQLTASITALEQLQYLSQQQLMYLDPFLAPTLPDGAEYPRRAFWSMIIFVVSLLTFGIVAGILSIVRTRLG</sequence>
<name>A0A3S9B6E3_9HYPH</name>
<dbReference type="InterPro" id="IPR050445">
    <property type="entry name" value="Bact_polysacc_biosynth/exp"/>
</dbReference>
<organism evidence="3 4">
    <name type="scientific">Georhizobium profundi</name>
    <dbReference type="NCBI Taxonomy" id="2341112"/>
    <lineage>
        <taxon>Bacteria</taxon>
        <taxon>Pseudomonadati</taxon>
        <taxon>Pseudomonadota</taxon>
        <taxon>Alphaproteobacteria</taxon>
        <taxon>Hyphomicrobiales</taxon>
        <taxon>Rhizobiaceae</taxon>
        <taxon>Georhizobium</taxon>
    </lineage>
</organism>
<keyword evidence="2" id="KW-0812">Transmembrane</keyword>
<dbReference type="KEGG" id="abaw:D5400_15780"/>
<dbReference type="Proteomes" id="UP000268192">
    <property type="component" value="Chromosome"/>
</dbReference>
<dbReference type="EMBL" id="CP032509">
    <property type="protein sequence ID" value="AZN72535.1"/>
    <property type="molecule type" value="Genomic_DNA"/>
</dbReference>
<dbReference type="AlphaFoldDB" id="A0A3S9B6E3"/>
<accession>A0A3S9B6E3</accession>
<dbReference type="RefSeq" id="WP_126010858.1">
    <property type="nucleotide sequence ID" value="NZ_CP032509.1"/>
</dbReference>
<dbReference type="GO" id="GO:0005886">
    <property type="term" value="C:plasma membrane"/>
    <property type="evidence" value="ECO:0007669"/>
    <property type="project" value="TreeGrafter"/>
</dbReference>
<feature type="compositionally biased region" description="Basic and acidic residues" evidence="1">
    <location>
        <begin position="1"/>
        <end position="10"/>
    </location>
</feature>
<gene>
    <name evidence="3" type="ORF">D5400_15780</name>
</gene>
<dbReference type="PANTHER" id="PTHR32309">
    <property type="entry name" value="TYROSINE-PROTEIN KINASE"/>
    <property type="match status" value="1"/>
</dbReference>
<feature type="transmembrane region" description="Helical" evidence="2">
    <location>
        <begin position="393"/>
        <end position="417"/>
    </location>
</feature>
<keyword evidence="2" id="KW-0472">Membrane</keyword>
<reference evidence="3 4" key="1">
    <citation type="submission" date="2018-09" db="EMBL/GenBank/DDBJ databases">
        <title>Marinorhizobium profundi gen. nov., sp. nov., isolated from a deep-sea sediment sample from the New Britain Trench and proposal of Marinorhizobiaceae fam. nov. in the order Rhizobiales of the class Alphaproteobacteria.</title>
        <authorList>
            <person name="Cao J."/>
        </authorList>
    </citation>
    <scope>NUCLEOTIDE SEQUENCE [LARGE SCALE GENOMIC DNA]</scope>
    <source>
        <strain evidence="3 4">WS11</strain>
    </source>
</reference>
<keyword evidence="2" id="KW-1133">Transmembrane helix</keyword>
<keyword evidence="4" id="KW-1185">Reference proteome</keyword>
<evidence type="ECO:0000256" key="1">
    <source>
        <dbReference type="SAM" id="MobiDB-lite"/>
    </source>
</evidence>
<evidence type="ECO:0000313" key="3">
    <source>
        <dbReference type="EMBL" id="AZN72535.1"/>
    </source>
</evidence>
<protein>
    <submittedName>
        <fullName evidence="3">Capsule biosynthesis protein</fullName>
    </submittedName>
</protein>
<dbReference type="OrthoDB" id="7800844at2"/>
<proteinExistence type="predicted"/>
<evidence type="ECO:0000313" key="4">
    <source>
        <dbReference type="Proteomes" id="UP000268192"/>
    </source>
</evidence>
<dbReference type="PANTHER" id="PTHR32309:SF13">
    <property type="entry name" value="FERRIC ENTEROBACTIN TRANSPORT PROTEIN FEPE"/>
    <property type="match status" value="1"/>
</dbReference>
<evidence type="ECO:0000256" key="2">
    <source>
        <dbReference type="SAM" id="Phobius"/>
    </source>
</evidence>
<dbReference type="GO" id="GO:0004713">
    <property type="term" value="F:protein tyrosine kinase activity"/>
    <property type="evidence" value="ECO:0007669"/>
    <property type="project" value="TreeGrafter"/>
</dbReference>
<feature type="transmembrane region" description="Helical" evidence="2">
    <location>
        <begin position="62"/>
        <end position="85"/>
    </location>
</feature>
<feature type="region of interest" description="Disordered" evidence="1">
    <location>
        <begin position="1"/>
        <end position="21"/>
    </location>
</feature>